<accession>A0ABT2C0R6</accession>
<reference evidence="2" key="1">
    <citation type="submission" date="2022-08" db="EMBL/GenBank/DDBJ databases">
        <title>Reclassification of Massilia species as members of the genera Telluria, Duganella, Pseudoduganella, Mokoshia gen. nov. and Zemynaea gen. nov. using orthogonal and non-orthogonal genome-based approaches.</title>
        <authorList>
            <person name="Bowman J.P."/>
        </authorList>
    </citation>
    <scope>NUCLEOTIDE SEQUENCE</scope>
    <source>
        <strain evidence="2">LMG 11547</strain>
    </source>
</reference>
<proteinExistence type="predicted"/>
<dbReference type="Pfam" id="PF02771">
    <property type="entry name" value="Acyl-CoA_dh_N"/>
    <property type="match status" value="1"/>
</dbReference>
<evidence type="ECO:0000313" key="3">
    <source>
        <dbReference type="Proteomes" id="UP001165263"/>
    </source>
</evidence>
<dbReference type="InterPro" id="IPR013786">
    <property type="entry name" value="AcylCoA_DH/ox_N"/>
</dbReference>
<dbReference type="PANTHER" id="PTHR43884:SF12">
    <property type="entry name" value="ISOVALERYL-COA DEHYDROGENASE, MITOCHONDRIAL-RELATED"/>
    <property type="match status" value="1"/>
</dbReference>
<dbReference type="InterPro" id="IPR009100">
    <property type="entry name" value="AcylCoA_DH/oxidase_NM_dom_sf"/>
</dbReference>
<dbReference type="InterPro" id="IPR037069">
    <property type="entry name" value="AcylCoA_DH/ox_N_sf"/>
</dbReference>
<gene>
    <name evidence="2" type="ORF">NX786_14015</name>
</gene>
<dbReference type="RefSeq" id="WP_259449555.1">
    <property type="nucleotide sequence ID" value="NZ_JANUHC010000004.1"/>
</dbReference>
<evidence type="ECO:0000313" key="2">
    <source>
        <dbReference type="EMBL" id="MCS0630451.1"/>
    </source>
</evidence>
<comment type="caution">
    <text evidence="2">The sequence shown here is derived from an EMBL/GenBank/DDBJ whole genome shotgun (WGS) entry which is preliminary data.</text>
</comment>
<dbReference type="InterPro" id="IPR046373">
    <property type="entry name" value="Acyl-CoA_Oxase/DH_mid-dom_sf"/>
</dbReference>
<feature type="domain" description="Acyl-CoA dehydrogenase/oxidase N-terminal" evidence="1">
    <location>
        <begin position="16"/>
        <end position="104"/>
    </location>
</feature>
<sequence>MAGMDESLVAWLDEEADNLDADTLHADALPARLAQAGLFAVGVPEGEGGDGRALSAAVDVVAGLAEHSLSAAFVYWAQRAVIACLLASPNRDLVRRLVPDLLRGRLAGAPGLSNAMKFLGGLERLRITGVAAPDGMRLNGTVAWATNLRRHGFVAAIAVGDEHGDNPSVFALPHDAPGVARESDLDLLALRGTNTAALRLSDVALDASWQIHPQARVFLPGIRPAFIGLQCGLGLGLARASLRSARVALAGRPSVLSGDIDALDADIAAYSQTLCTGLDDGTLRDRPRALLTLRLRMVDIAAAAVALELQALGGRALLRAENGGHARRAREAAFLAVVTPTVAQLNGDLARMA</sequence>
<evidence type="ECO:0000259" key="1">
    <source>
        <dbReference type="Pfam" id="PF02771"/>
    </source>
</evidence>
<dbReference type="PANTHER" id="PTHR43884">
    <property type="entry name" value="ACYL-COA DEHYDROGENASE"/>
    <property type="match status" value="1"/>
</dbReference>
<keyword evidence="3" id="KW-1185">Reference proteome</keyword>
<dbReference type="Proteomes" id="UP001165263">
    <property type="component" value="Unassembled WGS sequence"/>
</dbReference>
<dbReference type="EMBL" id="JANUHC010000004">
    <property type="protein sequence ID" value="MCS0630451.1"/>
    <property type="molecule type" value="Genomic_DNA"/>
</dbReference>
<dbReference type="Gene3D" id="2.40.110.10">
    <property type="entry name" value="Butyryl-CoA Dehydrogenase, subunit A, domain 2"/>
    <property type="match status" value="1"/>
</dbReference>
<name>A0ABT2C0R6_9BURK</name>
<dbReference type="SUPFAM" id="SSF56645">
    <property type="entry name" value="Acyl-CoA dehydrogenase NM domain-like"/>
    <property type="match status" value="1"/>
</dbReference>
<protein>
    <submittedName>
        <fullName evidence="2">Acyl-CoA/acyl-ACP dehydrogenase</fullName>
    </submittedName>
</protein>
<organism evidence="2 3">
    <name type="scientific">Telluria mixta</name>
    <dbReference type="NCBI Taxonomy" id="34071"/>
    <lineage>
        <taxon>Bacteria</taxon>
        <taxon>Pseudomonadati</taxon>
        <taxon>Pseudomonadota</taxon>
        <taxon>Betaproteobacteria</taxon>
        <taxon>Burkholderiales</taxon>
        <taxon>Oxalobacteraceae</taxon>
        <taxon>Telluria group</taxon>
        <taxon>Telluria</taxon>
    </lineage>
</organism>
<dbReference type="Gene3D" id="1.10.540.10">
    <property type="entry name" value="Acyl-CoA dehydrogenase/oxidase, N-terminal domain"/>
    <property type="match status" value="1"/>
</dbReference>